<evidence type="ECO:0008006" key="3">
    <source>
        <dbReference type="Google" id="ProtNLM"/>
    </source>
</evidence>
<reference evidence="1 2" key="1">
    <citation type="submission" date="2024-09" db="EMBL/GenBank/DDBJ databases">
        <authorList>
            <person name="Sun Q."/>
            <person name="Mori K."/>
        </authorList>
    </citation>
    <scope>NUCLEOTIDE SEQUENCE [LARGE SCALE GENOMIC DNA]</scope>
    <source>
        <strain evidence="1 2">CGMCC 1.12926</strain>
    </source>
</reference>
<name>A0ABV6BUZ2_9FLAO</name>
<keyword evidence="2" id="KW-1185">Reference proteome</keyword>
<accession>A0ABV6BUZ2</accession>
<dbReference type="RefSeq" id="WP_379684554.1">
    <property type="nucleotide sequence ID" value="NZ_JBHLYW010000010.1"/>
</dbReference>
<dbReference type="EMBL" id="JBHLYW010000010">
    <property type="protein sequence ID" value="MFC0078491.1"/>
    <property type="molecule type" value="Genomic_DNA"/>
</dbReference>
<dbReference type="Gene3D" id="2.60.40.1930">
    <property type="match status" value="1"/>
</dbReference>
<comment type="caution">
    <text evidence="1">The sequence shown here is derived from an EMBL/GenBank/DDBJ whole genome shotgun (WGS) entry which is preliminary data.</text>
</comment>
<dbReference type="Proteomes" id="UP001589734">
    <property type="component" value="Unassembled WGS sequence"/>
</dbReference>
<gene>
    <name evidence="1" type="ORF">ACFFLS_15680</name>
</gene>
<proteinExistence type="predicted"/>
<protein>
    <recommendedName>
        <fullName evidence="3">TonB-dependent receptor plug domain-containing protein</fullName>
    </recommendedName>
</protein>
<evidence type="ECO:0000313" key="2">
    <source>
        <dbReference type="Proteomes" id="UP001589734"/>
    </source>
</evidence>
<organism evidence="1 2">
    <name type="scientific">Flavobacterium procerum</name>
    <dbReference type="NCBI Taxonomy" id="1455569"/>
    <lineage>
        <taxon>Bacteria</taxon>
        <taxon>Pseudomonadati</taxon>
        <taxon>Bacteroidota</taxon>
        <taxon>Flavobacteriia</taxon>
        <taxon>Flavobacteriales</taxon>
        <taxon>Flavobacteriaceae</taxon>
        <taxon>Flavobacterium</taxon>
    </lineage>
</organism>
<sequence>MDRLKHIVLSALLISFGQILTAQNLNSSTELNRIDKNLNESIYISTNAGSYLTGETLLYNLFCVDNNTQSTKTKSKTAYIQLVDSNKKSVFTHKIFLKDGTGNGDFFLPTTLESGNYKLIGYTKWMLNKEAENFFNIDLYILNPYKEAPNQPILQTENTASSPMTSSFISFDLKNKTYSGRQEVSLAIKSESADFLNGKYSLSVRKTDGFVIQNKNGFAQTKNNRKDIVAASFKNNDLILPELRGELITGKITSSSADIKNKKIALSIVDKNSELKFTKTDDQGRFIFNLEKPNPSANIVVQVVEDNKEDYTIEVEKDFSVDFSKLQFANLQFNSDFKKNITDRLVSSQIENAYYNVKKDSIINLKNSFPFFGSLSTEFVLDDYTRFKTMAETITEVVKGVYFTKTKNNYSIHIFDNDPNYESTLPALVVVDGLVIEDLNELFAYNPKNIEKVNAVKGIYYYGAKSFNGLLIYTSKEGNYDTKLKGRFITRPQLLRPEMKKEYFRPDYSTDKNDRIPDYRHQLLWSPNIDIKNQKFSFYTSDISGQFEIILEGFSESGKSVYIKEFITVTDNTVN</sequence>
<evidence type="ECO:0000313" key="1">
    <source>
        <dbReference type="EMBL" id="MFC0078491.1"/>
    </source>
</evidence>